<dbReference type="Gene3D" id="3.40.1360.10">
    <property type="match status" value="1"/>
</dbReference>
<accession>A0A2T4VWK3</accession>
<evidence type="ECO:0000259" key="1">
    <source>
        <dbReference type="Pfam" id="PF01751"/>
    </source>
</evidence>
<proteinExistence type="predicted"/>
<protein>
    <recommendedName>
        <fullName evidence="1">Toprim domain-containing protein</fullName>
    </recommendedName>
</protein>
<dbReference type="Proteomes" id="UP000240811">
    <property type="component" value="Unassembled WGS sequence"/>
</dbReference>
<dbReference type="Pfam" id="PF01751">
    <property type="entry name" value="Toprim"/>
    <property type="match status" value="1"/>
</dbReference>
<comment type="caution">
    <text evidence="2">The sequence shown here is derived from an EMBL/GenBank/DDBJ whole genome shotgun (WGS) entry which is preliminary data.</text>
</comment>
<gene>
    <name evidence="2" type="ORF">C4617_05110</name>
</gene>
<dbReference type="InterPro" id="IPR027417">
    <property type="entry name" value="P-loop_NTPase"/>
</dbReference>
<dbReference type="AlphaFoldDB" id="A0A2T4VWK3"/>
<dbReference type="SUPFAM" id="SSF52540">
    <property type="entry name" value="P-loop containing nucleoside triphosphate hydrolases"/>
    <property type="match status" value="1"/>
</dbReference>
<sequence>MNILDFSDAILEEEKLEFTREDAERLLFDNLFHVVRYLLPNGTSRNGKYRTADINGGKGKSLNVNLEGDNRGLWHDFATDDKGDIFDLWAVCKGLNARLDFPKVLESIQEFFCKDFKPTHTTNIHRKEWIYTDVLGNPLVKITRKDVDGKKTFLPFDYLNNTHTVPQTKRPLFNQVELAKVHKVILVEGEKCAEALTQIGITATTAMQGANADPAKTDWTPLRDKHICIWADNDEIGLKYGQRLKHFLTELDLLKSITVLNIPNDKPQKWDAYDAVNSGMNILEFIRDCPKEKIFHKSVVNLVQFGDLISDQTHKPEDIISSGLLVQGGLMVLAGAPKIGKSHLLLSMLVHLSAGIPFLGLKPDHPLKVCYLQSENSHFTMRDRSQQISKNLTPEQIELTSRNMVVTPSRLEVTFNENIINSISQEVNKLQNNETELIVVDPLYDVFDAGDNKRGENDNDAMRFFLKNRLQTLRKNINPQAGMILVHHTRKMRKQDVEENPFESLSGASGLRRYYNSAMLLFKPDKDINEIEVFFESRDGEEIPTKNIYRDVNTGQWKETPHGEIRLANHNYGKVLDAERDRKRDMILDIITNEASKGKVYSTTQFSKVFDNKAGLGSYNTIREKINVLMTKGHIKIFKNAKDYGIKTHHNSNGFMCIKDMELLVDGELKRILPTHYEHSQTGAMLPVENPNCWVDYD</sequence>
<evidence type="ECO:0000313" key="3">
    <source>
        <dbReference type="Proteomes" id="UP000240811"/>
    </source>
</evidence>
<dbReference type="CDD" id="cd01029">
    <property type="entry name" value="TOPRIM_primases"/>
    <property type="match status" value="1"/>
</dbReference>
<dbReference type="Gene3D" id="3.40.50.300">
    <property type="entry name" value="P-loop containing nucleotide triphosphate hydrolases"/>
    <property type="match status" value="1"/>
</dbReference>
<dbReference type="InterPro" id="IPR006171">
    <property type="entry name" value="TOPRIM_dom"/>
</dbReference>
<dbReference type="InterPro" id="IPR034154">
    <property type="entry name" value="TOPRIM_DnaG/twinkle"/>
</dbReference>
<name>A0A2T4VWK3_9HYPH</name>
<dbReference type="Pfam" id="PF13481">
    <property type="entry name" value="AAA_25"/>
    <property type="match status" value="1"/>
</dbReference>
<dbReference type="EMBL" id="PSQJ01000007">
    <property type="protein sequence ID" value="PTL86147.1"/>
    <property type="molecule type" value="Genomic_DNA"/>
</dbReference>
<dbReference type="SUPFAM" id="SSF56731">
    <property type="entry name" value="DNA primase core"/>
    <property type="match status" value="1"/>
</dbReference>
<reference evidence="3" key="1">
    <citation type="submission" date="2018-02" db="EMBL/GenBank/DDBJ databases">
        <title>Genome sequence of Candidatus Liberibacter europaeus.</title>
        <authorList>
            <person name="Frampton R.A."/>
            <person name="Thompson S.M."/>
            <person name="David C."/>
            <person name="Addison S.M."/>
            <person name="Smith G.R."/>
        </authorList>
    </citation>
    <scope>NUCLEOTIDE SEQUENCE [LARGE SCALE GENOMIC DNA]</scope>
</reference>
<evidence type="ECO:0000313" key="2">
    <source>
        <dbReference type="EMBL" id="PTL86147.1"/>
    </source>
</evidence>
<feature type="domain" description="Toprim" evidence="1">
    <location>
        <begin position="184"/>
        <end position="255"/>
    </location>
</feature>
<organism evidence="2 3">
    <name type="scientific">Candidatus Liberibacter europaeus</name>
    <dbReference type="NCBI Taxonomy" id="744859"/>
    <lineage>
        <taxon>Bacteria</taxon>
        <taxon>Pseudomonadati</taxon>
        <taxon>Pseudomonadota</taxon>
        <taxon>Alphaproteobacteria</taxon>
        <taxon>Hyphomicrobiales</taxon>
        <taxon>Rhizobiaceae</taxon>
        <taxon>Liberibacter</taxon>
    </lineage>
</organism>
<dbReference type="SUPFAM" id="SSF57783">
    <property type="entry name" value="Zinc beta-ribbon"/>
    <property type="match status" value="1"/>
</dbReference>